<gene>
    <name evidence="1" type="ORF">AN396_02090</name>
</gene>
<dbReference type="Proteomes" id="UP000188605">
    <property type="component" value="Unassembled WGS sequence"/>
</dbReference>
<accession>A0ACC8XFY3</accession>
<sequence>MKETFNNKKKKPERVASIVENNVEEDIKIIEVGSSITIKQLADKIGVSATEIIKLMMKQGKLMTMNQEVDFDTAVTIAEEYGAIVEREEEKDLLEEIFGQVIENEKDLVERPPVVVVMGHVDHGKTSLLDAIRSTNVTGGEAGGITQHIGASSVTLNGKNITFLDTPGHEAFTAMRSRGAQVTDIAILVVAADDGVMPQTIEAINHAKAANVQIIVAVNKIDKAGANPDRVKQELADHGILVEEWGGDVICVHVSALKREGIDNLLEMVLLVAEISDFKANPKGKARGTVIEAQLDKGRGPVATVLVQNGTLKIGDPIVVGPIHGRVRAMLDFKGNTVIKATPSTAVEVLGLSEVPTGGDLFYVANNDKQARQLAEKVKAQGRERLLVNTPNKVSLDDLYSQIQEGQVKELNIIIKADVQGSVEAVKQSLEKLSTEEVRIRILHGGVGAITESDVILASASGAIIIGFNVRPDVATAAIASRESVDIRLYRIIYKAIEDIEAAMKGMLDPEYVEKVIGHAEIRQTFKVSGVGTIGGAYVKDGKMQRNAGVRILRDGIVAYEGKLASLKRFKDDAKEVATGFECGVMMEKFNDLKENDIVEAFIMEEIKR</sequence>
<protein>
    <submittedName>
        <fullName evidence="1">Translation initiation factor IF-2</fullName>
    </submittedName>
</protein>
<name>A0ACC8XFY3_9FIRM</name>
<organism evidence="1 2">
    <name type="scientific">Candidatus Epulonipiscium fishelsonii</name>
    <dbReference type="NCBI Taxonomy" id="77094"/>
    <lineage>
        <taxon>Bacteria</taxon>
        <taxon>Bacillati</taxon>
        <taxon>Bacillota</taxon>
        <taxon>Clostridia</taxon>
        <taxon>Lachnospirales</taxon>
        <taxon>Lachnospiraceae</taxon>
        <taxon>Candidatus Epulonipiscium</taxon>
    </lineage>
</organism>
<keyword evidence="1" id="KW-0648">Protein biosynthesis</keyword>
<keyword evidence="1" id="KW-0396">Initiation factor</keyword>
<keyword evidence="2" id="KW-1185">Reference proteome</keyword>
<evidence type="ECO:0000313" key="2">
    <source>
        <dbReference type="Proteomes" id="UP000188605"/>
    </source>
</evidence>
<evidence type="ECO:0000313" key="1">
    <source>
        <dbReference type="EMBL" id="ONI42265.1"/>
    </source>
</evidence>
<reference evidence="1" key="1">
    <citation type="submission" date="2016-08" db="EMBL/GenBank/DDBJ databases">
        <authorList>
            <person name="Ngugi D.K."/>
            <person name="Miyake S."/>
            <person name="Stingl U."/>
        </authorList>
    </citation>
    <scope>NUCLEOTIDE SEQUENCE</scope>
    <source>
        <strain evidence="1">SCG-B11WGA-EpuloA1</strain>
    </source>
</reference>
<comment type="caution">
    <text evidence="1">The sequence shown here is derived from an EMBL/GenBank/DDBJ whole genome shotgun (WGS) entry which is preliminary data.</text>
</comment>
<dbReference type="EMBL" id="LJDB01000016">
    <property type="protein sequence ID" value="ONI42265.1"/>
    <property type="molecule type" value="Genomic_DNA"/>
</dbReference>
<proteinExistence type="predicted"/>